<accession>A0A7J7NJ40</accession>
<proteinExistence type="predicted"/>
<dbReference type="AlphaFoldDB" id="A0A7J7NJ40"/>
<keyword evidence="2" id="KW-1185">Reference proteome</keyword>
<reference evidence="1 2" key="1">
    <citation type="journal article" date="2020" name="IScience">
        <title>Genome Sequencing of the Endangered Kingdonia uniflora (Circaeasteraceae, Ranunculales) Reveals Potential Mechanisms of Evolutionary Specialization.</title>
        <authorList>
            <person name="Sun Y."/>
            <person name="Deng T."/>
            <person name="Zhang A."/>
            <person name="Moore M.J."/>
            <person name="Landis J.B."/>
            <person name="Lin N."/>
            <person name="Zhang H."/>
            <person name="Zhang X."/>
            <person name="Huang J."/>
            <person name="Zhang X."/>
            <person name="Sun H."/>
            <person name="Wang H."/>
        </authorList>
    </citation>
    <scope>NUCLEOTIDE SEQUENCE [LARGE SCALE GENOMIC DNA]</scope>
    <source>
        <strain evidence="1">TB1705</strain>
        <tissue evidence="1">Leaf</tissue>
    </source>
</reference>
<evidence type="ECO:0000313" key="2">
    <source>
        <dbReference type="Proteomes" id="UP000541444"/>
    </source>
</evidence>
<organism evidence="1 2">
    <name type="scientific">Kingdonia uniflora</name>
    <dbReference type="NCBI Taxonomy" id="39325"/>
    <lineage>
        <taxon>Eukaryota</taxon>
        <taxon>Viridiplantae</taxon>
        <taxon>Streptophyta</taxon>
        <taxon>Embryophyta</taxon>
        <taxon>Tracheophyta</taxon>
        <taxon>Spermatophyta</taxon>
        <taxon>Magnoliopsida</taxon>
        <taxon>Ranunculales</taxon>
        <taxon>Circaeasteraceae</taxon>
        <taxon>Kingdonia</taxon>
    </lineage>
</organism>
<protein>
    <submittedName>
        <fullName evidence="1">Uncharacterized protein</fullName>
    </submittedName>
</protein>
<sequence>MVDDDVEVNLEAISPEYGGGLLNTMVVAEVAKTDVVFFNREEVVGEAYQSAYLKASADQTTVVSVKEQTLDIEKTKDEASQASTNQTTVVSIEEQTIEVAQTEVVISHQEEDVGEASQSKESKQEVEQNKEEVVKAYFNGVRSGCHLKEEVIDVYIKALIQYFDTQHRARPDKRRIVLVDVFACQHMGRAFNVWTRNMSSP</sequence>
<comment type="caution">
    <text evidence="1">The sequence shown here is derived from an EMBL/GenBank/DDBJ whole genome shotgun (WGS) entry which is preliminary data.</text>
</comment>
<gene>
    <name evidence="1" type="ORF">GIB67_020147</name>
</gene>
<name>A0A7J7NJ40_9MAGN</name>
<dbReference type="EMBL" id="JACGCM010000769">
    <property type="protein sequence ID" value="KAF6166918.1"/>
    <property type="molecule type" value="Genomic_DNA"/>
</dbReference>
<dbReference type="Proteomes" id="UP000541444">
    <property type="component" value="Unassembled WGS sequence"/>
</dbReference>
<evidence type="ECO:0000313" key="1">
    <source>
        <dbReference type="EMBL" id="KAF6166918.1"/>
    </source>
</evidence>